<dbReference type="Gene3D" id="1.20.5.1930">
    <property type="match status" value="1"/>
</dbReference>
<evidence type="ECO:0000256" key="1">
    <source>
        <dbReference type="ARBA" id="ARBA00000085"/>
    </source>
</evidence>
<evidence type="ECO:0000256" key="2">
    <source>
        <dbReference type="ARBA" id="ARBA00012438"/>
    </source>
</evidence>
<feature type="domain" description="Histidine kinase/HSP90-like ATPase" evidence="11">
    <location>
        <begin position="293"/>
        <end position="395"/>
    </location>
</feature>
<keyword evidence="6 13" id="KW-0418">Kinase</keyword>
<keyword evidence="7" id="KW-0067">ATP-binding</keyword>
<dbReference type="AlphaFoldDB" id="A0A931AXR3"/>
<accession>A0A931AXR3</accession>
<dbReference type="Proteomes" id="UP000657385">
    <property type="component" value="Unassembled WGS sequence"/>
</dbReference>
<sequence length="412" mass="43010">MAIDCATALLVVLSSTLLTRADLRGPTRLDAFAVLWSLVAVALRRVWSRTWLVAVLLLGSVSAATTASPVPLIAMALVMYQVPQRFPRGEALGLLLGTALLSTVGMFAWMDGLRTVPVSFSPGPVAESLLLVAGGWVVGYLVAQQRAYTAALKVQAEQRAAAELAEARRALSDERLRIARELHDVLAHSMSLIAVQAGVANHVAAERPEEVRRALASIEDTSRGALREMRALLGVLRESDDGDSSTDTRPGVPEAPAPDLADLESLAARTAEAGVRVALSVTGARRPLSPGLELTMYRVVQESVTNVVKHAGADCCRVAVDYGENVVSLEITDAGDGGDGRDGGGARGGPRVVGSGGSGHGITGMRERVAMYRGEFHAGPLPGGGFRVTARFPVTQATTSASDVADPAGVVA</sequence>
<dbReference type="GO" id="GO:0000155">
    <property type="term" value="F:phosphorelay sensor kinase activity"/>
    <property type="evidence" value="ECO:0007669"/>
    <property type="project" value="InterPro"/>
</dbReference>
<dbReference type="Pfam" id="PF02518">
    <property type="entry name" value="HATPase_c"/>
    <property type="match status" value="1"/>
</dbReference>
<feature type="region of interest" description="Disordered" evidence="9">
    <location>
        <begin position="237"/>
        <end position="259"/>
    </location>
</feature>
<evidence type="ECO:0000259" key="11">
    <source>
        <dbReference type="Pfam" id="PF02518"/>
    </source>
</evidence>
<keyword evidence="8" id="KW-0902">Two-component regulatory system</keyword>
<keyword evidence="10" id="KW-1133">Transmembrane helix</keyword>
<dbReference type="GO" id="GO:0005524">
    <property type="term" value="F:ATP binding"/>
    <property type="evidence" value="ECO:0007669"/>
    <property type="project" value="UniProtKB-KW"/>
</dbReference>
<feature type="region of interest" description="Disordered" evidence="9">
    <location>
        <begin position="333"/>
        <end position="362"/>
    </location>
</feature>
<evidence type="ECO:0000313" key="13">
    <source>
        <dbReference type="EMBL" id="MBF9066493.1"/>
    </source>
</evidence>
<evidence type="ECO:0000256" key="9">
    <source>
        <dbReference type="SAM" id="MobiDB-lite"/>
    </source>
</evidence>
<evidence type="ECO:0000259" key="12">
    <source>
        <dbReference type="Pfam" id="PF07730"/>
    </source>
</evidence>
<evidence type="ECO:0000256" key="4">
    <source>
        <dbReference type="ARBA" id="ARBA00022679"/>
    </source>
</evidence>
<dbReference type="GO" id="GO:0016020">
    <property type="term" value="C:membrane"/>
    <property type="evidence" value="ECO:0007669"/>
    <property type="project" value="InterPro"/>
</dbReference>
<keyword evidence="4" id="KW-0808">Transferase</keyword>
<feature type="transmembrane region" description="Helical" evidence="10">
    <location>
        <begin position="91"/>
        <end position="110"/>
    </location>
</feature>
<dbReference type="CDD" id="cd16917">
    <property type="entry name" value="HATPase_UhpB-NarQ-NarX-like"/>
    <property type="match status" value="1"/>
</dbReference>
<name>A0A931AXR3_9ACTN</name>
<dbReference type="Pfam" id="PF07730">
    <property type="entry name" value="HisKA_3"/>
    <property type="match status" value="1"/>
</dbReference>
<dbReference type="InterPro" id="IPR036890">
    <property type="entry name" value="HATPase_C_sf"/>
</dbReference>
<keyword evidence="10" id="KW-0472">Membrane</keyword>
<feature type="transmembrane region" description="Helical" evidence="10">
    <location>
        <begin position="51"/>
        <end position="79"/>
    </location>
</feature>
<dbReference type="EMBL" id="JADPRT010000001">
    <property type="protein sequence ID" value="MBF9066493.1"/>
    <property type="molecule type" value="Genomic_DNA"/>
</dbReference>
<dbReference type="PANTHER" id="PTHR24421">
    <property type="entry name" value="NITRATE/NITRITE SENSOR PROTEIN NARX-RELATED"/>
    <property type="match status" value="1"/>
</dbReference>
<keyword evidence="10" id="KW-0812">Transmembrane</keyword>
<feature type="transmembrane region" description="Helical" evidence="10">
    <location>
        <begin position="125"/>
        <end position="143"/>
    </location>
</feature>
<gene>
    <name evidence="13" type="ORF">I2501_00400</name>
</gene>
<dbReference type="EC" id="2.7.13.3" evidence="2"/>
<evidence type="ECO:0000256" key="10">
    <source>
        <dbReference type="SAM" id="Phobius"/>
    </source>
</evidence>
<dbReference type="InterPro" id="IPR050482">
    <property type="entry name" value="Sensor_HK_TwoCompSys"/>
</dbReference>
<comment type="catalytic activity">
    <reaction evidence="1">
        <text>ATP + protein L-histidine = ADP + protein N-phospho-L-histidine.</text>
        <dbReference type="EC" id="2.7.13.3"/>
    </reaction>
</comment>
<evidence type="ECO:0000256" key="3">
    <source>
        <dbReference type="ARBA" id="ARBA00022553"/>
    </source>
</evidence>
<evidence type="ECO:0000313" key="14">
    <source>
        <dbReference type="Proteomes" id="UP000657385"/>
    </source>
</evidence>
<dbReference type="PANTHER" id="PTHR24421:SF10">
    <property type="entry name" value="NITRATE_NITRITE SENSOR PROTEIN NARQ"/>
    <property type="match status" value="1"/>
</dbReference>
<dbReference type="InterPro" id="IPR011712">
    <property type="entry name" value="Sig_transdc_His_kin_sub3_dim/P"/>
</dbReference>
<feature type="domain" description="Signal transduction histidine kinase subgroup 3 dimerisation and phosphoacceptor" evidence="12">
    <location>
        <begin position="174"/>
        <end position="240"/>
    </location>
</feature>
<evidence type="ECO:0000256" key="7">
    <source>
        <dbReference type="ARBA" id="ARBA00022840"/>
    </source>
</evidence>
<comment type="caution">
    <text evidence="13">The sequence shown here is derived from an EMBL/GenBank/DDBJ whole genome shotgun (WGS) entry which is preliminary data.</text>
</comment>
<dbReference type="SUPFAM" id="SSF55874">
    <property type="entry name" value="ATPase domain of HSP90 chaperone/DNA topoisomerase II/histidine kinase"/>
    <property type="match status" value="1"/>
</dbReference>
<evidence type="ECO:0000256" key="8">
    <source>
        <dbReference type="ARBA" id="ARBA00023012"/>
    </source>
</evidence>
<protein>
    <recommendedName>
        <fullName evidence="2">histidine kinase</fullName>
        <ecNumber evidence="2">2.7.13.3</ecNumber>
    </recommendedName>
</protein>
<evidence type="ECO:0000256" key="6">
    <source>
        <dbReference type="ARBA" id="ARBA00022777"/>
    </source>
</evidence>
<keyword evidence="3" id="KW-0597">Phosphoprotein</keyword>
<dbReference type="Gene3D" id="3.30.565.10">
    <property type="entry name" value="Histidine kinase-like ATPase, C-terminal domain"/>
    <property type="match status" value="1"/>
</dbReference>
<evidence type="ECO:0000256" key="5">
    <source>
        <dbReference type="ARBA" id="ARBA00022741"/>
    </source>
</evidence>
<keyword evidence="5" id="KW-0547">Nucleotide-binding</keyword>
<keyword evidence="14" id="KW-1185">Reference proteome</keyword>
<dbReference type="RefSeq" id="WP_196191699.1">
    <property type="nucleotide sequence ID" value="NZ_JADPRT010000001.1"/>
</dbReference>
<reference evidence="13" key="1">
    <citation type="submission" date="2020-11" db="EMBL/GenBank/DDBJ databases">
        <title>Isolation and identification of active actinomycetes.</title>
        <authorList>
            <person name="Yu B."/>
        </authorList>
    </citation>
    <scope>NUCLEOTIDE SEQUENCE</scope>
    <source>
        <strain evidence="13">NEAU-YB345</strain>
    </source>
</reference>
<organism evidence="13 14">
    <name type="scientific">Streptacidiphilus fuscans</name>
    <dbReference type="NCBI Taxonomy" id="2789292"/>
    <lineage>
        <taxon>Bacteria</taxon>
        <taxon>Bacillati</taxon>
        <taxon>Actinomycetota</taxon>
        <taxon>Actinomycetes</taxon>
        <taxon>Kitasatosporales</taxon>
        <taxon>Streptomycetaceae</taxon>
        <taxon>Streptacidiphilus</taxon>
    </lineage>
</organism>
<dbReference type="GO" id="GO:0046983">
    <property type="term" value="F:protein dimerization activity"/>
    <property type="evidence" value="ECO:0007669"/>
    <property type="project" value="InterPro"/>
</dbReference>
<dbReference type="InterPro" id="IPR003594">
    <property type="entry name" value="HATPase_dom"/>
</dbReference>
<proteinExistence type="predicted"/>